<dbReference type="PANTHER" id="PTHR48043:SF23">
    <property type="entry name" value="UDP-GLUCURONOSYLTRANSFERASE"/>
    <property type="match status" value="1"/>
</dbReference>
<dbReference type="EMBL" id="BTSX01000004">
    <property type="protein sequence ID" value="GMS94522.1"/>
    <property type="molecule type" value="Genomic_DNA"/>
</dbReference>
<dbReference type="InterPro" id="IPR050271">
    <property type="entry name" value="UDP-glycosyltransferase"/>
</dbReference>
<evidence type="ECO:0000256" key="1">
    <source>
        <dbReference type="ARBA" id="ARBA00009995"/>
    </source>
</evidence>
<evidence type="ECO:0000313" key="5">
    <source>
        <dbReference type="EMBL" id="GMS94522.1"/>
    </source>
</evidence>
<dbReference type="SUPFAM" id="SSF53756">
    <property type="entry name" value="UDP-Glycosyltransferase/glycogen phosphorylase"/>
    <property type="match status" value="1"/>
</dbReference>
<sequence length="152" mass="17440">VSFAALMGGKYGDRMTFMERLYNTLSQLSFSQILMEDSLDYFQEVVGPTLEGGNIRVCLLIIDSFIFFQITNTKLQDMMAASSLVFLNSDPLADFPKLTSARVIDIGGIRQYRQRISRLQYWSRVLNLRNKTILLSFGTRKRSGERSRSFPM</sequence>
<evidence type="ECO:0000313" key="6">
    <source>
        <dbReference type="Proteomes" id="UP001432027"/>
    </source>
</evidence>
<evidence type="ECO:0000256" key="3">
    <source>
        <dbReference type="ARBA" id="ARBA00022676"/>
    </source>
</evidence>
<proteinExistence type="inferred from homology"/>
<keyword evidence="6" id="KW-1185">Reference proteome</keyword>
<dbReference type="PANTHER" id="PTHR48043">
    <property type="entry name" value="EG:EG0003.4 PROTEIN-RELATED"/>
    <property type="match status" value="1"/>
</dbReference>
<dbReference type="GO" id="GO:0015020">
    <property type="term" value="F:glucuronosyltransferase activity"/>
    <property type="evidence" value="ECO:0007669"/>
    <property type="project" value="UniProtKB-EC"/>
</dbReference>
<name>A0AAV5TK03_9BILA</name>
<accession>A0AAV5TK03</accession>
<evidence type="ECO:0000256" key="4">
    <source>
        <dbReference type="ARBA" id="ARBA00022679"/>
    </source>
</evidence>
<evidence type="ECO:0000256" key="2">
    <source>
        <dbReference type="ARBA" id="ARBA00012544"/>
    </source>
</evidence>
<keyword evidence="4" id="KW-0808">Transferase</keyword>
<comment type="caution">
    <text evidence="5">The sequence shown here is derived from an EMBL/GenBank/DDBJ whole genome shotgun (WGS) entry which is preliminary data.</text>
</comment>
<gene>
    <name evidence="5" type="ORF">PENTCL1PPCAC_16697</name>
</gene>
<feature type="non-terminal residue" evidence="5">
    <location>
        <position position="1"/>
    </location>
</feature>
<dbReference type="Proteomes" id="UP001432027">
    <property type="component" value="Unassembled WGS sequence"/>
</dbReference>
<organism evidence="5 6">
    <name type="scientific">Pristionchus entomophagus</name>
    <dbReference type="NCBI Taxonomy" id="358040"/>
    <lineage>
        <taxon>Eukaryota</taxon>
        <taxon>Metazoa</taxon>
        <taxon>Ecdysozoa</taxon>
        <taxon>Nematoda</taxon>
        <taxon>Chromadorea</taxon>
        <taxon>Rhabditida</taxon>
        <taxon>Rhabditina</taxon>
        <taxon>Diplogasteromorpha</taxon>
        <taxon>Diplogasteroidea</taxon>
        <taxon>Neodiplogasteridae</taxon>
        <taxon>Pristionchus</taxon>
    </lineage>
</organism>
<reference evidence="5" key="1">
    <citation type="submission" date="2023-10" db="EMBL/GenBank/DDBJ databases">
        <title>Genome assembly of Pristionchus species.</title>
        <authorList>
            <person name="Yoshida K."/>
            <person name="Sommer R.J."/>
        </authorList>
    </citation>
    <scope>NUCLEOTIDE SEQUENCE</scope>
    <source>
        <strain evidence="5">RS0144</strain>
    </source>
</reference>
<comment type="similarity">
    <text evidence="1">Belongs to the UDP-glycosyltransferase family.</text>
</comment>
<protein>
    <recommendedName>
        <fullName evidence="2">glucuronosyltransferase</fullName>
        <ecNumber evidence="2">2.4.1.17</ecNumber>
    </recommendedName>
</protein>
<dbReference type="AlphaFoldDB" id="A0AAV5TK03"/>
<keyword evidence="3" id="KW-0328">Glycosyltransferase</keyword>
<dbReference type="EC" id="2.4.1.17" evidence="2"/>